<evidence type="ECO:0000313" key="4">
    <source>
        <dbReference type="EMBL" id="KAJ6224778.1"/>
    </source>
</evidence>
<evidence type="ECO:0000259" key="3">
    <source>
        <dbReference type="SMART" id="SM00703"/>
    </source>
</evidence>
<comment type="caution">
    <text evidence="4">The sequence shown here is derived from an EMBL/GenBank/DDBJ whole genome shotgun (WGS) entry which is preliminary data.</text>
</comment>
<dbReference type="Pfam" id="PF01757">
    <property type="entry name" value="Acyl_transf_3"/>
    <property type="match status" value="1"/>
</dbReference>
<keyword evidence="1" id="KW-0812">Transmembrane</keyword>
<sequence>MNQLLNVLMFVCLIPITRAISQSNITNIQLNNGNQSTDSMFDLIYKNRLLYQLRDRLNSFEHTEQWPVTSQCLTTLEAMLKFTTKYSWGMKMLDANAPIPSGLQNDQFTSVGGFDQCMSIAASHNELNFVGRYCIMELRFKNNIVLNRNGNKMNKLMYQIQNLNQRFPIALGLCFPSTCSSNEINHLMNSYFYTQQIEFRSKINSCQSLDNYPNSLESFVKFIKKRNLLISFSIVMIASILTILGTSYDLLIEDKTTKTLSTIHSILVCFSIIRNTSILCANRPTRKPVASDKSEKQSISIECRLSHLHGLRALLITWIMVSHSCALMPASIVMPISMVERHPHDMLKLAKGTSLLSNFFNNSTLAVEAFFFISGLLLITLVISKNLLERINFTQFILFRWIRFAPALLGMVVIQKCTILFGSGPFFSESMLNQSVLKSCHDNEWWKSFLFINNWMNLSDTCLPISWFLSVDVQIHILAFVLIIILRQRHYPHASLLITFCIGMILFSTGILFIFLLMGVKTFENMNLFVKYGNFPIQSYVLLYSGTHVHLAAYFYGVLIGYILINNRRLVNDQRWKTFIWWSSVIIVLSGPLIRTPSIEQVNHIVKGLTIGIFHTIWLLSFGLMCYFMSQIDQCASAIGSTKQFLSATIFGPISRLSFSMYLSHMTTIWFNVYNRRSPLDVDGNNMYLFGSAMMIETTILAYLLFIMFECPSVNLMKLLLNSNHLSNISGKKYKLNNNEEIHLNDTHNTKQEFKLNFETPTISNNNT</sequence>
<feature type="transmembrane region" description="Helical" evidence="1">
    <location>
        <begin position="650"/>
        <end position="671"/>
    </location>
</feature>
<dbReference type="InterPro" id="IPR052728">
    <property type="entry name" value="O2_lipid_transport_reg"/>
</dbReference>
<feature type="transmembrane region" description="Helical" evidence="1">
    <location>
        <begin position="314"/>
        <end position="339"/>
    </location>
</feature>
<evidence type="ECO:0000313" key="5">
    <source>
        <dbReference type="Proteomes" id="UP001142055"/>
    </source>
</evidence>
<accession>A0A9Q0MEM3</accession>
<dbReference type="PANTHER" id="PTHR11161">
    <property type="entry name" value="O-ACYLTRANSFERASE"/>
    <property type="match status" value="1"/>
</dbReference>
<organism evidence="4 5">
    <name type="scientific">Blomia tropicalis</name>
    <name type="common">Mite</name>
    <dbReference type="NCBI Taxonomy" id="40697"/>
    <lineage>
        <taxon>Eukaryota</taxon>
        <taxon>Metazoa</taxon>
        <taxon>Ecdysozoa</taxon>
        <taxon>Arthropoda</taxon>
        <taxon>Chelicerata</taxon>
        <taxon>Arachnida</taxon>
        <taxon>Acari</taxon>
        <taxon>Acariformes</taxon>
        <taxon>Sarcoptiformes</taxon>
        <taxon>Astigmata</taxon>
        <taxon>Glycyphagoidea</taxon>
        <taxon>Echimyopodidae</taxon>
        <taxon>Blomia</taxon>
    </lineage>
</organism>
<keyword evidence="1" id="KW-1133">Transmembrane helix</keyword>
<feature type="transmembrane region" description="Helical" evidence="1">
    <location>
        <begin position="606"/>
        <end position="629"/>
    </location>
</feature>
<dbReference type="OMA" id="CQVRDQR"/>
<feature type="transmembrane region" description="Helical" evidence="1">
    <location>
        <begin position="359"/>
        <end position="383"/>
    </location>
</feature>
<feature type="signal peptide" evidence="2">
    <location>
        <begin position="1"/>
        <end position="19"/>
    </location>
</feature>
<name>A0A9Q0MEM3_BLOTA</name>
<dbReference type="SMART" id="SM00703">
    <property type="entry name" value="NRF"/>
    <property type="match status" value="1"/>
</dbReference>
<feature type="chain" id="PRO_5040517264" description="Nose resistant-to-fluoxetine protein N-terminal domain-containing protein" evidence="2">
    <location>
        <begin position="20"/>
        <end position="768"/>
    </location>
</feature>
<dbReference type="GO" id="GO:0016747">
    <property type="term" value="F:acyltransferase activity, transferring groups other than amino-acyl groups"/>
    <property type="evidence" value="ECO:0007669"/>
    <property type="project" value="InterPro"/>
</dbReference>
<proteinExistence type="predicted"/>
<gene>
    <name evidence="4" type="ORF">RDWZM_003323</name>
</gene>
<feature type="transmembrane region" description="Helical" evidence="1">
    <location>
        <begin position="540"/>
        <end position="564"/>
    </location>
</feature>
<evidence type="ECO:0000256" key="2">
    <source>
        <dbReference type="SAM" id="SignalP"/>
    </source>
</evidence>
<feature type="transmembrane region" description="Helical" evidence="1">
    <location>
        <begin position="687"/>
        <end position="709"/>
    </location>
</feature>
<dbReference type="Proteomes" id="UP001142055">
    <property type="component" value="Chromosome 1"/>
</dbReference>
<feature type="transmembrane region" description="Helical" evidence="1">
    <location>
        <begin position="497"/>
        <end position="520"/>
    </location>
</feature>
<dbReference type="InterPro" id="IPR002656">
    <property type="entry name" value="Acyl_transf_3_dom"/>
</dbReference>
<dbReference type="PANTHER" id="PTHR11161:SF0">
    <property type="entry name" value="O-ACYLTRANSFERASE LIKE PROTEIN"/>
    <property type="match status" value="1"/>
</dbReference>
<feature type="transmembrane region" description="Helical" evidence="1">
    <location>
        <begin position="228"/>
        <end position="251"/>
    </location>
</feature>
<feature type="transmembrane region" description="Helical" evidence="1">
    <location>
        <begin position="576"/>
        <end position="594"/>
    </location>
</feature>
<feature type="transmembrane region" description="Helical" evidence="1">
    <location>
        <begin position="404"/>
        <end position="427"/>
    </location>
</feature>
<dbReference type="AlphaFoldDB" id="A0A9Q0MEM3"/>
<dbReference type="EMBL" id="JAPWDV010000001">
    <property type="protein sequence ID" value="KAJ6224778.1"/>
    <property type="molecule type" value="Genomic_DNA"/>
</dbReference>
<protein>
    <recommendedName>
        <fullName evidence="3">Nose resistant-to-fluoxetine protein N-terminal domain-containing protein</fullName>
    </recommendedName>
</protein>
<keyword evidence="5" id="KW-1185">Reference proteome</keyword>
<feature type="domain" description="Nose resistant-to-fluoxetine protein N-terminal" evidence="3">
    <location>
        <begin position="69"/>
        <end position="208"/>
    </location>
</feature>
<dbReference type="InterPro" id="IPR006621">
    <property type="entry name" value="Nose-resist-to-fluoxetine_N"/>
</dbReference>
<keyword evidence="1" id="KW-0472">Membrane</keyword>
<keyword evidence="2" id="KW-0732">Signal</keyword>
<reference evidence="4" key="1">
    <citation type="submission" date="2022-12" db="EMBL/GenBank/DDBJ databases">
        <title>Genome assemblies of Blomia tropicalis.</title>
        <authorList>
            <person name="Cui Y."/>
        </authorList>
    </citation>
    <scope>NUCLEOTIDE SEQUENCE</scope>
    <source>
        <tissue evidence="4">Adult mites</tissue>
    </source>
</reference>
<evidence type="ECO:0000256" key="1">
    <source>
        <dbReference type="SAM" id="Phobius"/>
    </source>
</evidence>
<feature type="transmembrane region" description="Helical" evidence="1">
    <location>
        <begin position="465"/>
        <end position="485"/>
    </location>
</feature>
<dbReference type="Pfam" id="PF20146">
    <property type="entry name" value="NRF"/>
    <property type="match status" value="1"/>
</dbReference>